<sequence length="159" mass="16562" precursor="true">MSLSPRARLGFLPLLALLIPPAMAGCGDDGYGRRHPVYGTVSHKGEPLERGRITFTPTAPEGRPASGEIRDGAYELTTVDPDDGALAGSYKVSVMAVAVDDSEVLANAGGGVGNQMDVIRANQAAVPLIPPKYQLADTSGLTAEVEEGSNELNFDLPAE</sequence>
<name>A0A518H378_9BACT</name>
<feature type="chain" id="PRO_5022147266" description="Carboxypeptidase regulatory-like domain-containing protein" evidence="1">
    <location>
        <begin position="25"/>
        <end position="159"/>
    </location>
</feature>
<accession>A0A518H378</accession>
<proteinExistence type="predicted"/>
<gene>
    <name evidence="2" type="ORF">ElP_31960</name>
</gene>
<reference evidence="2 3" key="1">
    <citation type="submission" date="2019-02" db="EMBL/GenBank/DDBJ databases">
        <title>Deep-cultivation of Planctomycetes and their phenomic and genomic characterization uncovers novel biology.</title>
        <authorList>
            <person name="Wiegand S."/>
            <person name="Jogler M."/>
            <person name="Boedeker C."/>
            <person name="Pinto D."/>
            <person name="Vollmers J."/>
            <person name="Rivas-Marin E."/>
            <person name="Kohn T."/>
            <person name="Peeters S.H."/>
            <person name="Heuer A."/>
            <person name="Rast P."/>
            <person name="Oberbeckmann S."/>
            <person name="Bunk B."/>
            <person name="Jeske O."/>
            <person name="Meyerdierks A."/>
            <person name="Storesund J.E."/>
            <person name="Kallscheuer N."/>
            <person name="Luecker S."/>
            <person name="Lage O.M."/>
            <person name="Pohl T."/>
            <person name="Merkel B.J."/>
            <person name="Hornburger P."/>
            <person name="Mueller R.-W."/>
            <person name="Bruemmer F."/>
            <person name="Labrenz M."/>
            <person name="Spormann A.M."/>
            <person name="Op den Camp H."/>
            <person name="Overmann J."/>
            <person name="Amann R."/>
            <person name="Jetten M.S.M."/>
            <person name="Mascher T."/>
            <person name="Medema M.H."/>
            <person name="Devos D.P."/>
            <person name="Kaster A.-K."/>
            <person name="Ovreas L."/>
            <person name="Rohde M."/>
            <person name="Galperin M.Y."/>
            <person name="Jogler C."/>
        </authorList>
    </citation>
    <scope>NUCLEOTIDE SEQUENCE [LARGE SCALE GENOMIC DNA]</scope>
    <source>
        <strain evidence="2 3">ElP</strain>
    </source>
</reference>
<dbReference type="KEGG" id="tpla:ElP_31960"/>
<dbReference type="EMBL" id="CP036426">
    <property type="protein sequence ID" value="QDV35293.1"/>
    <property type="molecule type" value="Genomic_DNA"/>
</dbReference>
<evidence type="ECO:0000313" key="2">
    <source>
        <dbReference type="EMBL" id="QDV35293.1"/>
    </source>
</evidence>
<dbReference type="Proteomes" id="UP000317835">
    <property type="component" value="Chromosome"/>
</dbReference>
<dbReference type="OrthoDB" id="291487at2"/>
<feature type="signal peptide" evidence="1">
    <location>
        <begin position="1"/>
        <end position="24"/>
    </location>
</feature>
<dbReference type="AlphaFoldDB" id="A0A518H378"/>
<organism evidence="2 3">
    <name type="scientific">Tautonia plasticadhaerens</name>
    <dbReference type="NCBI Taxonomy" id="2527974"/>
    <lineage>
        <taxon>Bacteria</taxon>
        <taxon>Pseudomonadati</taxon>
        <taxon>Planctomycetota</taxon>
        <taxon>Planctomycetia</taxon>
        <taxon>Isosphaerales</taxon>
        <taxon>Isosphaeraceae</taxon>
        <taxon>Tautonia</taxon>
    </lineage>
</organism>
<evidence type="ECO:0008006" key="4">
    <source>
        <dbReference type="Google" id="ProtNLM"/>
    </source>
</evidence>
<dbReference type="RefSeq" id="WP_145270800.1">
    <property type="nucleotide sequence ID" value="NZ_CP036426.1"/>
</dbReference>
<dbReference type="PROSITE" id="PS51257">
    <property type="entry name" value="PROKAR_LIPOPROTEIN"/>
    <property type="match status" value="1"/>
</dbReference>
<keyword evidence="1" id="KW-0732">Signal</keyword>
<evidence type="ECO:0000256" key="1">
    <source>
        <dbReference type="SAM" id="SignalP"/>
    </source>
</evidence>
<evidence type="ECO:0000313" key="3">
    <source>
        <dbReference type="Proteomes" id="UP000317835"/>
    </source>
</evidence>
<keyword evidence="3" id="KW-1185">Reference proteome</keyword>
<protein>
    <recommendedName>
        <fullName evidence="4">Carboxypeptidase regulatory-like domain-containing protein</fullName>
    </recommendedName>
</protein>